<sequence length="186" mass="19317">MEEVVSELIDIIVATDDQTVSLILQLRNPLLTKVLTSVTGLGSAAAAVVFLGFFGLAGWEDELLMAAVALVLTGVVVGVLMQTVQRPFPPAPVCMTGDTGTVATSFPSGHAAAVVVFAMTARQSPRLPFGVVAGLAATVSFSRVYLGTHYLSDTVAGVAIGVLAFAAAKRLVDRSDFLSRARPVLD</sequence>
<dbReference type="GO" id="GO:0005886">
    <property type="term" value="C:plasma membrane"/>
    <property type="evidence" value="ECO:0007669"/>
    <property type="project" value="UniProtKB-SubCell"/>
</dbReference>
<reference evidence="9 10" key="1">
    <citation type="submission" date="2018-10" db="EMBL/GenBank/DDBJ databases">
        <title>Genomic Encyclopedia of Archaeal and Bacterial Type Strains, Phase II (KMG-II): from individual species to whole genera.</title>
        <authorList>
            <person name="Goeker M."/>
        </authorList>
    </citation>
    <scope>NUCLEOTIDE SEQUENCE [LARGE SCALE GENOMIC DNA]</scope>
    <source>
        <strain evidence="9 10">DSM 11927</strain>
    </source>
</reference>
<feature type="transmembrane region" description="Helical" evidence="7">
    <location>
        <begin position="34"/>
        <end position="56"/>
    </location>
</feature>
<proteinExistence type="predicted"/>
<evidence type="ECO:0000256" key="7">
    <source>
        <dbReference type="SAM" id="Phobius"/>
    </source>
</evidence>
<evidence type="ECO:0000256" key="1">
    <source>
        <dbReference type="ARBA" id="ARBA00004651"/>
    </source>
</evidence>
<evidence type="ECO:0000256" key="5">
    <source>
        <dbReference type="ARBA" id="ARBA00022989"/>
    </source>
</evidence>
<dbReference type="Pfam" id="PF01569">
    <property type="entry name" value="PAP2"/>
    <property type="match status" value="1"/>
</dbReference>
<dbReference type="PANTHER" id="PTHR14969:SF62">
    <property type="entry name" value="DECAPRENYLPHOSPHORYL-5-PHOSPHORIBOSE PHOSPHATASE RV3807C-RELATED"/>
    <property type="match status" value="1"/>
</dbReference>
<evidence type="ECO:0000256" key="3">
    <source>
        <dbReference type="ARBA" id="ARBA00022692"/>
    </source>
</evidence>
<evidence type="ECO:0000313" key="9">
    <source>
        <dbReference type="EMBL" id="RKS84043.1"/>
    </source>
</evidence>
<evidence type="ECO:0000259" key="8">
    <source>
        <dbReference type="SMART" id="SM00014"/>
    </source>
</evidence>
<dbReference type="RefSeq" id="WP_011224711.1">
    <property type="nucleotide sequence ID" value="NZ_RBWW01000001.1"/>
</dbReference>
<feature type="transmembrane region" description="Helical" evidence="7">
    <location>
        <begin position="63"/>
        <end position="81"/>
    </location>
</feature>
<organism evidence="9 10">
    <name type="scientific">Haloarcula quadrata</name>
    <dbReference type="NCBI Taxonomy" id="182779"/>
    <lineage>
        <taxon>Archaea</taxon>
        <taxon>Methanobacteriati</taxon>
        <taxon>Methanobacteriota</taxon>
        <taxon>Stenosarchaea group</taxon>
        <taxon>Halobacteria</taxon>
        <taxon>Halobacteriales</taxon>
        <taxon>Haloarculaceae</taxon>
        <taxon>Haloarcula</taxon>
    </lineage>
</organism>
<dbReference type="SMART" id="SM00014">
    <property type="entry name" value="acidPPc"/>
    <property type="match status" value="1"/>
</dbReference>
<dbReference type="InterPro" id="IPR036938">
    <property type="entry name" value="PAP2/HPO_sf"/>
</dbReference>
<feature type="transmembrane region" description="Helical" evidence="7">
    <location>
        <begin position="154"/>
        <end position="172"/>
    </location>
</feature>
<comment type="subcellular location">
    <subcellularLocation>
        <location evidence="1">Cell membrane</location>
        <topology evidence="1">Multi-pass membrane protein</topology>
    </subcellularLocation>
</comment>
<dbReference type="PANTHER" id="PTHR14969">
    <property type="entry name" value="SPHINGOSINE-1-PHOSPHATE PHOSPHOHYDROLASE"/>
    <property type="match status" value="1"/>
</dbReference>
<dbReference type="Proteomes" id="UP000268233">
    <property type="component" value="Unassembled WGS sequence"/>
</dbReference>
<feature type="transmembrane region" description="Helical" evidence="7">
    <location>
        <begin position="127"/>
        <end position="148"/>
    </location>
</feature>
<dbReference type="Gene3D" id="1.20.144.10">
    <property type="entry name" value="Phosphatidic acid phosphatase type 2/haloperoxidase"/>
    <property type="match status" value="1"/>
</dbReference>
<feature type="domain" description="Phosphatidic acid phosphatase type 2/haloperoxidase" evidence="8">
    <location>
        <begin position="63"/>
        <end position="169"/>
    </location>
</feature>
<feature type="transmembrane region" description="Helical" evidence="7">
    <location>
        <begin position="101"/>
        <end position="120"/>
    </location>
</feature>
<dbReference type="GeneID" id="40154071"/>
<keyword evidence="10" id="KW-1185">Reference proteome</keyword>
<protein>
    <submittedName>
        <fullName evidence="9">Undecaprenyl-diphosphatase</fullName>
    </submittedName>
</protein>
<keyword evidence="2" id="KW-1003">Cell membrane</keyword>
<keyword evidence="6 7" id="KW-0472">Membrane</keyword>
<dbReference type="SUPFAM" id="SSF48317">
    <property type="entry name" value="Acid phosphatase/Vanadium-dependent haloperoxidase"/>
    <property type="match status" value="1"/>
</dbReference>
<evidence type="ECO:0000313" key="10">
    <source>
        <dbReference type="Proteomes" id="UP000268233"/>
    </source>
</evidence>
<accession>A0A495R9L0</accession>
<gene>
    <name evidence="9" type="ORF">BDK61_3443</name>
</gene>
<evidence type="ECO:0000256" key="4">
    <source>
        <dbReference type="ARBA" id="ARBA00022801"/>
    </source>
</evidence>
<keyword evidence="4" id="KW-0378">Hydrolase</keyword>
<dbReference type="EMBL" id="RBWW01000001">
    <property type="protein sequence ID" value="RKS84043.1"/>
    <property type="molecule type" value="Genomic_DNA"/>
</dbReference>
<evidence type="ECO:0000256" key="2">
    <source>
        <dbReference type="ARBA" id="ARBA00022475"/>
    </source>
</evidence>
<dbReference type="AlphaFoldDB" id="A0A495R9L0"/>
<keyword evidence="5 7" id="KW-1133">Transmembrane helix</keyword>
<dbReference type="InterPro" id="IPR000326">
    <property type="entry name" value="PAP2/HPO"/>
</dbReference>
<comment type="caution">
    <text evidence="9">The sequence shown here is derived from an EMBL/GenBank/DDBJ whole genome shotgun (WGS) entry which is preliminary data.</text>
</comment>
<dbReference type="GO" id="GO:0016787">
    <property type="term" value="F:hydrolase activity"/>
    <property type="evidence" value="ECO:0007669"/>
    <property type="project" value="UniProtKB-KW"/>
</dbReference>
<keyword evidence="3 7" id="KW-0812">Transmembrane</keyword>
<evidence type="ECO:0000256" key="6">
    <source>
        <dbReference type="ARBA" id="ARBA00023136"/>
    </source>
</evidence>
<name>A0A495R9L0_9EURY</name>